<feature type="transmembrane region" description="Helical" evidence="10">
    <location>
        <begin position="73"/>
        <end position="90"/>
    </location>
</feature>
<dbReference type="EC" id="7.-.-.-" evidence="10"/>
<dbReference type="GO" id="GO:0005886">
    <property type="term" value="C:plasma membrane"/>
    <property type="evidence" value="ECO:0007669"/>
    <property type="project" value="UniProtKB-SubCell"/>
</dbReference>
<dbReference type="AlphaFoldDB" id="A0A9D1ZWF4"/>
<evidence type="ECO:0000256" key="9">
    <source>
        <dbReference type="ARBA" id="ARBA00023136"/>
    </source>
</evidence>
<evidence type="ECO:0000256" key="1">
    <source>
        <dbReference type="ARBA" id="ARBA00022448"/>
    </source>
</evidence>
<keyword evidence="7 10" id="KW-0249">Electron transport</keyword>
<name>A0A9D1ZWF4_9FIRM</name>
<keyword evidence="5 10" id="KW-0812">Transmembrane</keyword>
<comment type="similarity">
    <text evidence="10">Belongs to the NqrB/RnfD family.</text>
</comment>
<evidence type="ECO:0000256" key="3">
    <source>
        <dbReference type="ARBA" id="ARBA00022630"/>
    </source>
</evidence>
<dbReference type="HAMAP" id="MF_00462">
    <property type="entry name" value="RsxD_RnfD"/>
    <property type="match status" value="1"/>
</dbReference>
<keyword evidence="9 10" id="KW-0472">Membrane</keyword>
<dbReference type="EMBL" id="DXCQ01000074">
    <property type="protein sequence ID" value="HIY97717.1"/>
    <property type="molecule type" value="Genomic_DNA"/>
</dbReference>
<reference evidence="11" key="2">
    <citation type="submission" date="2021-04" db="EMBL/GenBank/DDBJ databases">
        <authorList>
            <person name="Gilroy R."/>
        </authorList>
    </citation>
    <scope>NUCLEOTIDE SEQUENCE</scope>
    <source>
        <strain evidence="11">1345</strain>
    </source>
</reference>
<keyword evidence="8 10" id="KW-1133">Transmembrane helix</keyword>
<comment type="cofactor">
    <cofactor evidence="10">
        <name>FMN</name>
        <dbReference type="ChEBI" id="CHEBI:58210"/>
    </cofactor>
</comment>
<proteinExistence type="inferred from homology"/>
<feature type="transmembrane region" description="Helical" evidence="10">
    <location>
        <begin position="28"/>
        <end position="61"/>
    </location>
</feature>
<keyword evidence="6 10" id="KW-1278">Translocase</keyword>
<evidence type="ECO:0000313" key="12">
    <source>
        <dbReference type="Proteomes" id="UP000886750"/>
    </source>
</evidence>
<dbReference type="InterPro" id="IPR004338">
    <property type="entry name" value="NqrB/RnfD"/>
</dbReference>
<comment type="function">
    <text evidence="10">Part of a membrane-bound complex that couples electron transfer with translocation of ions across the membrane.</text>
</comment>
<comment type="subcellular location">
    <subcellularLocation>
        <location evidence="10">Cell membrane</location>
        <topology evidence="10">Multi-pass membrane protein</topology>
    </subcellularLocation>
</comment>
<dbReference type="PANTHER" id="PTHR30578">
    <property type="entry name" value="ELECTRON TRANSPORT COMPLEX PROTEIN RNFD"/>
    <property type="match status" value="1"/>
</dbReference>
<keyword evidence="10" id="KW-1003">Cell membrane</keyword>
<feature type="transmembrane region" description="Helical" evidence="10">
    <location>
        <begin position="275"/>
        <end position="292"/>
    </location>
</feature>
<evidence type="ECO:0000256" key="4">
    <source>
        <dbReference type="ARBA" id="ARBA00022643"/>
    </source>
</evidence>
<accession>A0A9D1ZWF4</accession>
<feature type="transmembrane region" description="Helical" evidence="10">
    <location>
        <begin position="298"/>
        <end position="317"/>
    </location>
</feature>
<comment type="caution">
    <text evidence="10">Lacks conserved residue(s) required for the propagation of feature annotation.</text>
</comment>
<evidence type="ECO:0000256" key="10">
    <source>
        <dbReference type="HAMAP-Rule" id="MF_00462"/>
    </source>
</evidence>
<feature type="transmembrane region" description="Helical" evidence="10">
    <location>
        <begin position="247"/>
        <end position="266"/>
    </location>
</feature>
<feature type="transmembrane region" description="Helical" evidence="10">
    <location>
        <begin position="96"/>
        <end position="114"/>
    </location>
</feature>
<keyword evidence="1 10" id="KW-0813">Transport</keyword>
<dbReference type="PANTHER" id="PTHR30578:SF0">
    <property type="entry name" value="ION-TRANSLOCATING OXIDOREDUCTASE COMPLEX SUBUNIT D"/>
    <property type="match status" value="1"/>
</dbReference>
<keyword evidence="2 10" id="KW-0597">Phosphoprotein</keyword>
<evidence type="ECO:0000256" key="8">
    <source>
        <dbReference type="ARBA" id="ARBA00022989"/>
    </source>
</evidence>
<feature type="transmembrane region" description="Helical" evidence="10">
    <location>
        <begin position="126"/>
        <end position="145"/>
    </location>
</feature>
<organism evidence="11 12">
    <name type="scientific">Candidatus Borkfalkia excrementigallinarum</name>
    <dbReference type="NCBI Taxonomy" id="2838506"/>
    <lineage>
        <taxon>Bacteria</taxon>
        <taxon>Bacillati</taxon>
        <taxon>Bacillota</taxon>
        <taxon>Clostridia</taxon>
        <taxon>Christensenellales</taxon>
        <taxon>Christensenellaceae</taxon>
        <taxon>Candidatus Borkfalkia</taxon>
    </lineage>
</organism>
<gene>
    <name evidence="10" type="primary">rnfD</name>
    <name evidence="11" type="ORF">H9729_08500</name>
</gene>
<feature type="transmembrane region" description="Helical" evidence="10">
    <location>
        <begin position="184"/>
        <end position="212"/>
    </location>
</feature>
<dbReference type="Proteomes" id="UP000886750">
    <property type="component" value="Unassembled WGS sequence"/>
</dbReference>
<evidence type="ECO:0000256" key="2">
    <source>
        <dbReference type="ARBA" id="ARBA00022553"/>
    </source>
</evidence>
<comment type="subunit">
    <text evidence="10">The complex is composed of six subunits: RnfA, RnfB, RnfC, RnfD, RnfE and RnfG.</text>
</comment>
<comment type="caution">
    <text evidence="11">The sequence shown here is derived from an EMBL/GenBank/DDBJ whole genome shotgun (WGS) entry which is preliminary data.</text>
</comment>
<dbReference type="Pfam" id="PF03116">
    <property type="entry name" value="NQR2_RnfD_RnfE"/>
    <property type="match status" value="1"/>
</dbReference>
<evidence type="ECO:0000256" key="5">
    <source>
        <dbReference type="ARBA" id="ARBA00022692"/>
    </source>
</evidence>
<protein>
    <recommendedName>
        <fullName evidence="10">Ion-translocating oxidoreductase complex subunit D</fullName>
        <ecNumber evidence="10">7.-.-.-</ecNumber>
    </recommendedName>
    <alternativeName>
        <fullName evidence="10">Rnf electron transport complex subunit D</fullName>
    </alternativeName>
</protein>
<keyword evidence="4 10" id="KW-0288">FMN</keyword>
<evidence type="ECO:0000256" key="6">
    <source>
        <dbReference type="ARBA" id="ARBA00022967"/>
    </source>
</evidence>
<feature type="transmembrane region" description="Helical" evidence="10">
    <location>
        <begin position="337"/>
        <end position="358"/>
    </location>
</feature>
<dbReference type="GO" id="GO:0055085">
    <property type="term" value="P:transmembrane transport"/>
    <property type="evidence" value="ECO:0007669"/>
    <property type="project" value="InterPro"/>
</dbReference>
<evidence type="ECO:0000256" key="7">
    <source>
        <dbReference type="ARBA" id="ARBA00022982"/>
    </source>
</evidence>
<reference evidence="11" key="1">
    <citation type="journal article" date="2021" name="PeerJ">
        <title>Extensive microbial diversity within the chicken gut microbiome revealed by metagenomics and culture.</title>
        <authorList>
            <person name="Gilroy R."/>
            <person name="Ravi A."/>
            <person name="Getino M."/>
            <person name="Pursley I."/>
            <person name="Horton D.L."/>
            <person name="Alikhan N.F."/>
            <person name="Baker D."/>
            <person name="Gharbi K."/>
            <person name="Hall N."/>
            <person name="Watson M."/>
            <person name="Adriaenssens E.M."/>
            <person name="Foster-Nyarko E."/>
            <person name="Jarju S."/>
            <person name="Secka A."/>
            <person name="Antonio M."/>
            <person name="Oren A."/>
            <person name="Chaudhuri R.R."/>
            <person name="La Ragione R."/>
            <person name="Hildebrand F."/>
            <person name="Pallen M.J."/>
        </authorList>
    </citation>
    <scope>NUCLEOTIDE SEQUENCE</scope>
    <source>
        <strain evidence="11">1345</strain>
    </source>
</reference>
<dbReference type="NCBIfam" id="TIGR01946">
    <property type="entry name" value="rnfD"/>
    <property type="match status" value="1"/>
</dbReference>
<evidence type="ECO:0000313" key="11">
    <source>
        <dbReference type="EMBL" id="HIY97717.1"/>
    </source>
</evidence>
<dbReference type="GO" id="GO:0022900">
    <property type="term" value="P:electron transport chain"/>
    <property type="evidence" value="ECO:0007669"/>
    <property type="project" value="UniProtKB-UniRule"/>
</dbReference>
<keyword evidence="3 10" id="KW-0285">Flavoprotein</keyword>
<sequence>MAEISNYKVAASPHSLDPSNTRRIMLDVLIALLPCLVCGVVFFGLYSLLLVVICVLACFLSEQIYNLIRKKPFTFDLSAFVTGLILGLNLPPRAPWYIPVIGGVFAIIVVKMLFGGLGKNFANPAATARVFLLLAYSTIMTQYIAPDVAGNILSADLVTAPTYLGGGTAALAEEFWGVQGYWGYVLQLLFGFVGGSIGETCKLAVLAGGAYLIARRVVDWRIPLVYLLTAAVMVLACYGSASEILLQLLSGGMLFGAVFMATDYATSPKWKYNRIIYAVGLGVLTVIIRRFGTYPEGTSLAILIMNLFVPIMDKYLLPVRFGQTTKAGKPYPQVVKWGTRGLCAALALSLAVAAPLTLAAERRRPVETELPAAYRYVQSMAATSEGEYTFNVKGSAMIGDYEQKLEYEVTISSSERVEAVEPIQQSTMGYTAELNLFLGKTYEEIRSITDLSGTDAETSATYTNTALKSMIEECFVAKDAHAHAIALPATFRYIKAAADSSLGEGRAYLVAGIADLTEYNYQQSLLYYVFVKDGKITEILPLVQSTMGFTAELSLFVGKSYAEIAALTDLGTDAETSATFTNTALKNMALECLLADDVIGGAAESGASVKAQAESSLFGGVSFLAEGVADLQEYNYKQPLLYYVNIDGDKVAQVIPLVQSTMGYEAEISLFAGKTCEEIRGITDLEGADADTSATRTNTALKEMLLECFEALAEVNNG</sequence>
<feature type="transmembrane region" description="Helical" evidence="10">
    <location>
        <begin position="224"/>
        <end position="241"/>
    </location>
</feature>
<dbReference type="InterPro" id="IPR011303">
    <property type="entry name" value="RnfD_bac"/>
</dbReference>